<evidence type="ECO:0000256" key="1">
    <source>
        <dbReference type="ARBA" id="ARBA00007592"/>
    </source>
</evidence>
<name>A0ABV3DPU0_9ACTN</name>
<protein>
    <submittedName>
        <fullName evidence="4">Dihydrodipicolinate synthase family protein</fullName>
    </submittedName>
</protein>
<dbReference type="PROSITE" id="PS00666">
    <property type="entry name" value="DHDPS_2"/>
    <property type="match status" value="1"/>
</dbReference>
<evidence type="ECO:0000313" key="5">
    <source>
        <dbReference type="Proteomes" id="UP001551482"/>
    </source>
</evidence>
<sequence>MTNVGADDSSLDLNLKLSVHGDGFQASPQASPEGGPEGGGSGWLRGIFVPLVTPFDRDGTRVDAAALERLGHEVLDDGAAGIVALGTTAEAGALDAAERREVADVCARVCADRGVPLVVGIGANDTRKAAQELAALTDAASGPALGAAPDAALGVAPTAALVTVPSFTRPSEAGVVAHFAALAAHSPVPLVIYHIPYRTGRALSAETLRELALLLGVAGVKHAVGGVDADTVALLGDPAAVGGGGFAVMAGDDLYVSPMLALGASGGVLASAHLATAAFAALADRWERGDAAGARALGHRLARLSAALFAEPNPVVLKGVLAAQGRIPHATVRLPLLPAAPENVTAALRALDDVDRGLGEAEAAA</sequence>
<evidence type="ECO:0000313" key="4">
    <source>
        <dbReference type="EMBL" id="MEU8137775.1"/>
    </source>
</evidence>
<keyword evidence="2" id="KW-0456">Lyase</keyword>
<dbReference type="SUPFAM" id="SSF51569">
    <property type="entry name" value="Aldolase"/>
    <property type="match status" value="1"/>
</dbReference>
<comment type="caution">
    <text evidence="4">The sequence shown here is derived from an EMBL/GenBank/DDBJ whole genome shotgun (WGS) entry which is preliminary data.</text>
</comment>
<dbReference type="PRINTS" id="PR00146">
    <property type="entry name" value="DHPICSNTHASE"/>
</dbReference>
<dbReference type="InterPro" id="IPR002220">
    <property type="entry name" value="DapA-like"/>
</dbReference>
<evidence type="ECO:0000256" key="3">
    <source>
        <dbReference type="ARBA" id="ARBA00023270"/>
    </source>
</evidence>
<dbReference type="Gene3D" id="3.20.20.70">
    <property type="entry name" value="Aldolase class I"/>
    <property type="match status" value="1"/>
</dbReference>
<keyword evidence="5" id="KW-1185">Reference proteome</keyword>
<evidence type="ECO:0000256" key="2">
    <source>
        <dbReference type="ARBA" id="ARBA00023239"/>
    </source>
</evidence>
<proteinExistence type="inferred from homology"/>
<dbReference type="Proteomes" id="UP001551482">
    <property type="component" value="Unassembled WGS sequence"/>
</dbReference>
<dbReference type="PANTHER" id="PTHR12128">
    <property type="entry name" value="DIHYDRODIPICOLINATE SYNTHASE"/>
    <property type="match status" value="1"/>
</dbReference>
<dbReference type="EMBL" id="JBEZFP010000099">
    <property type="protein sequence ID" value="MEU8137775.1"/>
    <property type="molecule type" value="Genomic_DNA"/>
</dbReference>
<dbReference type="Pfam" id="PF00701">
    <property type="entry name" value="DHDPS"/>
    <property type="match status" value="1"/>
</dbReference>
<dbReference type="PANTHER" id="PTHR12128:SF66">
    <property type="entry name" value="4-HYDROXY-2-OXOGLUTARATE ALDOLASE, MITOCHONDRIAL"/>
    <property type="match status" value="1"/>
</dbReference>
<organism evidence="4 5">
    <name type="scientific">Streptodolium elevatio</name>
    <dbReference type="NCBI Taxonomy" id="3157996"/>
    <lineage>
        <taxon>Bacteria</taxon>
        <taxon>Bacillati</taxon>
        <taxon>Actinomycetota</taxon>
        <taxon>Actinomycetes</taxon>
        <taxon>Kitasatosporales</taxon>
        <taxon>Streptomycetaceae</taxon>
        <taxon>Streptodolium</taxon>
    </lineage>
</organism>
<dbReference type="SMART" id="SM01130">
    <property type="entry name" value="DHDPS"/>
    <property type="match status" value="1"/>
</dbReference>
<keyword evidence="3" id="KW-0704">Schiff base</keyword>
<gene>
    <name evidence="4" type="ORF">AB0C36_30200</name>
</gene>
<dbReference type="InterPro" id="IPR013785">
    <property type="entry name" value="Aldolase_TIM"/>
</dbReference>
<dbReference type="InterPro" id="IPR020625">
    <property type="entry name" value="Schiff_base-form_aldolases_AS"/>
</dbReference>
<reference evidence="4 5" key="1">
    <citation type="submission" date="2024-06" db="EMBL/GenBank/DDBJ databases">
        <title>The Natural Products Discovery Center: Release of the First 8490 Sequenced Strains for Exploring Actinobacteria Biosynthetic Diversity.</title>
        <authorList>
            <person name="Kalkreuter E."/>
            <person name="Kautsar S.A."/>
            <person name="Yang D."/>
            <person name="Bader C.D."/>
            <person name="Teijaro C.N."/>
            <person name="Fluegel L."/>
            <person name="Davis C.M."/>
            <person name="Simpson J.R."/>
            <person name="Lauterbach L."/>
            <person name="Steele A.D."/>
            <person name="Gui C."/>
            <person name="Meng S."/>
            <person name="Li G."/>
            <person name="Viehrig K."/>
            <person name="Ye F."/>
            <person name="Su P."/>
            <person name="Kiefer A.F."/>
            <person name="Nichols A."/>
            <person name="Cepeda A.J."/>
            <person name="Yan W."/>
            <person name="Fan B."/>
            <person name="Jiang Y."/>
            <person name="Adhikari A."/>
            <person name="Zheng C.-J."/>
            <person name="Schuster L."/>
            <person name="Cowan T.M."/>
            <person name="Smanski M.J."/>
            <person name="Chevrette M.G."/>
            <person name="De Carvalho L.P.S."/>
            <person name="Shen B."/>
        </authorList>
    </citation>
    <scope>NUCLEOTIDE SEQUENCE [LARGE SCALE GENOMIC DNA]</scope>
    <source>
        <strain evidence="4 5">NPDC048946</strain>
    </source>
</reference>
<dbReference type="RefSeq" id="WP_358360169.1">
    <property type="nucleotide sequence ID" value="NZ_JBEZFP010000099.1"/>
</dbReference>
<accession>A0ABV3DPU0</accession>
<comment type="similarity">
    <text evidence="1">Belongs to the DapA family.</text>
</comment>